<protein>
    <submittedName>
        <fullName evidence="1">Uncharacterized protein</fullName>
    </submittedName>
</protein>
<dbReference type="OrthoDB" id="9870074at2"/>
<dbReference type="HOGENOM" id="CLU_2877545_0_0_5"/>
<name>B0T619_CAUSK</name>
<gene>
    <name evidence="1" type="ordered locus">Caul_3473</name>
</gene>
<organism evidence="1">
    <name type="scientific">Caulobacter sp. (strain K31)</name>
    <dbReference type="NCBI Taxonomy" id="366602"/>
    <lineage>
        <taxon>Bacteria</taxon>
        <taxon>Pseudomonadati</taxon>
        <taxon>Pseudomonadota</taxon>
        <taxon>Alphaproteobacteria</taxon>
        <taxon>Caulobacterales</taxon>
        <taxon>Caulobacteraceae</taxon>
        <taxon>Caulobacter</taxon>
    </lineage>
</organism>
<evidence type="ECO:0000313" key="1">
    <source>
        <dbReference type="EMBL" id="ABZ72600.1"/>
    </source>
</evidence>
<accession>B0T619</accession>
<dbReference type="EMBL" id="CP000927">
    <property type="protein sequence ID" value="ABZ72600.1"/>
    <property type="molecule type" value="Genomic_DNA"/>
</dbReference>
<dbReference type="AlphaFoldDB" id="B0T619"/>
<reference evidence="1" key="1">
    <citation type="submission" date="2008-01" db="EMBL/GenBank/DDBJ databases">
        <title>Complete sequence of chromosome of Caulobacter sp. K31.</title>
        <authorList>
            <consortium name="US DOE Joint Genome Institute"/>
            <person name="Copeland A."/>
            <person name="Lucas S."/>
            <person name="Lapidus A."/>
            <person name="Barry K."/>
            <person name="Glavina del Rio T."/>
            <person name="Dalin E."/>
            <person name="Tice H."/>
            <person name="Pitluck S."/>
            <person name="Bruce D."/>
            <person name="Goodwin L."/>
            <person name="Thompson L.S."/>
            <person name="Brettin T."/>
            <person name="Detter J.C."/>
            <person name="Han C."/>
            <person name="Schmutz J."/>
            <person name="Larimer F."/>
            <person name="Land M."/>
            <person name="Hauser L."/>
            <person name="Kyrpides N."/>
            <person name="Kim E."/>
            <person name="Stephens C."/>
            <person name="Richardson P."/>
        </authorList>
    </citation>
    <scope>NUCLEOTIDE SEQUENCE [LARGE SCALE GENOMIC DNA]</scope>
    <source>
        <strain evidence="1">K31</strain>
    </source>
</reference>
<proteinExistence type="predicted"/>
<sequence>MSCNEDFLDALVDQMMRDFSPEGSLVQRKSGETNFRGVWVYYKRVRDLLILIIDNEKFELPIF</sequence>
<dbReference type="KEGG" id="cak:Caul_3473"/>